<proteinExistence type="predicted"/>
<protein>
    <submittedName>
        <fullName evidence="4">BAG family molecular chaperone regulator 2</fullName>
    </submittedName>
</protein>
<dbReference type="GO" id="GO:0051087">
    <property type="term" value="F:protein-folding chaperone binding"/>
    <property type="evidence" value="ECO:0007669"/>
    <property type="project" value="InterPro"/>
</dbReference>
<keyword evidence="5" id="KW-1185">Reference proteome</keyword>
<dbReference type="InterPro" id="IPR029071">
    <property type="entry name" value="Ubiquitin-like_domsf"/>
</dbReference>
<dbReference type="InterPro" id="IPR003103">
    <property type="entry name" value="BAG_domain"/>
</dbReference>
<comment type="caution">
    <text evidence="4">The sequence shown here is derived from an EMBL/GenBank/DDBJ whole genome shotgun (WGS) entry which is preliminary data.</text>
</comment>
<dbReference type="Gene3D" id="3.10.20.90">
    <property type="entry name" value="Phosphatidylinositol 3-kinase Catalytic Subunit, Chain A, domain 1"/>
    <property type="match status" value="1"/>
</dbReference>
<organism evidence="4 5">
    <name type="scientific">Senna tora</name>
    <dbReference type="NCBI Taxonomy" id="362788"/>
    <lineage>
        <taxon>Eukaryota</taxon>
        <taxon>Viridiplantae</taxon>
        <taxon>Streptophyta</taxon>
        <taxon>Embryophyta</taxon>
        <taxon>Tracheophyta</taxon>
        <taxon>Spermatophyta</taxon>
        <taxon>Magnoliopsida</taxon>
        <taxon>eudicotyledons</taxon>
        <taxon>Gunneridae</taxon>
        <taxon>Pentapetalae</taxon>
        <taxon>rosids</taxon>
        <taxon>fabids</taxon>
        <taxon>Fabales</taxon>
        <taxon>Fabaceae</taxon>
        <taxon>Caesalpinioideae</taxon>
        <taxon>Cassia clade</taxon>
        <taxon>Senna</taxon>
    </lineage>
</organism>
<dbReference type="InterPro" id="IPR000626">
    <property type="entry name" value="Ubiquitin-like_dom"/>
</dbReference>
<dbReference type="PANTHER" id="PTHR12329:SF17">
    <property type="entry name" value="OS04G0619900 PROTEIN"/>
    <property type="match status" value="1"/>
</dbReference>
<dbReference type="SUPFAM" id="SSF54236">
    <property type="entry name" value="Ubiquitin-like"/>
    <property type="match status" value="1"/>
</dbReference>
<dbReference type="SUPFAM" id="SSF63491">
    <property type="entry name" value="BAG domain"/>
    <property type="match status" value="1"/>
</dbReference>
<accession>A0A834XFB4</accession>
<evidence type="ECO:0000256" key="2">
    <source>
        <dbReference type="SAM" id="MobiDB-lite"/>
    </source>
</evidence>
<dbReference type="PANTHER" id="PTHR12329">
    <property type="entry name" value="BCL2-ASSOCIATED ATHANOGENE"/>
    <property type="match status" value="1"/>
</dbReference>
<dbReference type="Gene3D" id="1.20.58.120">
    <property type="entry name" value="BAG domain"/>
    <property type="match status" value="1"/>
</dbReference>
<dbReference type="InterPro" id="IPR036533">
    <property type="entry name" value="BAG_dom_sf"/>
</dbReference>
<feature type="domain" description="Ubiquitin-like" evidence="3">
    <location>
        <begin position="58"/>
        <end position="128"/>
    </location>
</feature>
<dbReference type="InterPro" id="IPR039773">
    <property type="entry name" value="BAG_chaperone_regulator"/>
</dbReference>
<dbReference type="PROSITE" id="PS50053">
    <property type="entry name" value="UBIQUITIN_2"/>
    <property type="match status" value="1"/>
</dbReference>
<reference evidence="4" key="1">
    <citation type="submission" date="2020-09" db="EMBL/GenBank/DDBJ databases">
        <title>Genome-Enabled Discovery of Anthraquinone Biosynthesis in Senna tora.</title>
        <authorList>
            <person name="Kang S.-H."/>
            <person name="Pandey R.P."/>
            <person name="Lee C.-M."/>
            <person name="Sim J.-S."/>
            <person name="Jeong J.-T."/>
            <person name="Choi B.-S."/>
            <person name="Jung M."/>
            <person name="Ginzburg D."/>
            <person name="Zhao K."/>
            <person name="Won S.Y."/>
            <person name="Oh T.-J."/>
            <person name="Yu Y."/>
            <person name="Kim N.-H."/>
            <person name="Lee O.R."/>
            <person name="Lee T.-H."/>
            <person name="Bashyal P."/>
            <person name="Kim T.-S."/>
            <person name="Lee W.-H."/>
            <person name="Kawkins C."/>
            <person name="Kim C.-K."/>
            <person name="Kim J.S."/>
            <person name="Ahn B.O."/>
            <person name="Rhee S.Y."/>
            <person name="Sohng J.K."/>
        </authorList>
    </citation>
    <scope>NUCLEOTIDE SEQUENCE</scope>
    <source>
        <tissue evidence="4">Leaf</tissue>
    </source>
</reference>
<dbReference type="OrthoDB" id="417450at2759"/>
<dbReference type="GO" id="GO:0005737">
    <property type="term" value="C:cytoplasm"/>
    <property type="evidence" value="ECO:0007669"/>
    <property type="project" value="TreeGrafter"/>
</dbReference>
<dbReference type="Proteomes" id="UP000634136">
    <property type="component" value="Unassembled WGS sequence"/>
</dbReference>
<name>A0A834XFB4_9FABA</name>
<dbReference type="GO" id="GO:0050821">
    <property type="term" value="P:protein stabilization"/>
    <property type="evidence" value="ECO:0007669"/>
    <property type="project" value="TreeGrafter"/>
</dbReference>
<evidence type="ECO:0000313" key="4">
    <source>
        <dbReference type="EMBL" id="KAF7842916.1"/>
    </source>
</evidence>
<sequence>MMRTKKKLNAYGGAAEISTATSTTARENDDGAAEWEMRPGGMLVQKRSGKADDAPPVRNLRLRIAYGALRYEISVSSMATFGEVKKKLTEETGLQGNEQRVVYRGKERENGEYLDICGVKDRSKLILIQDPSSIERRFLEMRRKAKIHTAHRAISHVSIELDKLADQVSSIEKSISNGVKVPELQITTLIEMLMRQAIKLDSISAEGDASPQKILQGKRVQKCVETLDVLKISNARIKPVIVTTKWETFDPPHPPPSTTKWELFD</sequence>
<feature type="region of interest" description="Disordered" evidence="2">
    <location>
        <begin position="19"/>
        <end position="40"/>
    </location>
</feature>
<dbReference type="AlphaFoldDB" id="A0A834XFB4"/>
<evidence type="ECO:0000259" key="3">
    <source>
        <dbReference type="PROSITE" id="PS50053"/>
    </source>
</evidence>
<dbReference type="Pfam" id="PF02179">
    <property type="entry name" value="BAG"/>
    <property type="match status" value="1"/>
</dbReference>
<evidence type="ECO:0000256" key="1">
    <source>
        <dbReference type="ARBA" id="ARBA00023186"/>
    </source>
</evidence>
<dbReference type="Pfam" id="PF00240">
    <property type="entry name" value="ubiquitin"/>
    <property type="match status" value="1"/>
</dbReference>
<dbReference type="GO" id="GO:0000774">
    <property type="term" value="F:adenyl-nucleotide exchange factor activity"/>
    <property type="evidence" value="ECO:0007669"/>
    <property type="project" value="TreeGrafter"/>
</dbReference>
<evidence type="ECO:0000313" key="5">
    <source>
        <dbReference type="Proteomes" id="UP000634136"/>
    </source>
</evidence>
<gene>
    <name evidence="4" type="ORF">G2W53_005214</name>
</gene>
<dbReference type="EMBL" id="JAAIUW010000002">
    <property type="protein sequence ID" value="KAF7842916.1"/>
    <property type="molecule type" value="Genomic_DNA"/>
</dbReference>
<keyword evidence="1" id="KW-0143">Chaperone</keyword>